<keyword evidence="2" id="KW-1185">Reference proteome</keyword>
<dbReference type="AlphaFoldDB" id="A0A8J4X7N4"/>
<evidence type="ECO:0000313" key="2">
    <source>
        <dbReference type="Proteomes" id="UP000727407"/>
    </source>
</evidence>
<feature type="non-terminal residue" evidence="1">
    <location>
        <position position="1"/>
    </location>
</feature>
<dbReference type="Proteomes" id="UP000727407">
    <property type="component" value="Unassembled WGS sequence"/>
</dbReference>
<protein>
    <submittedName>
        <fullName evidence="1">Uncharacterized protein</fullName>
    </submittedName>
</protein>
<organism evidence="1 2">
    <name type="scientific">Clarias magur</name>
    <name type="common">Asian catfish</name>
    <name type="synonym">Macropteronotus magur</name>
    <dbReference type="NCBI Taxonomy" id="1594786"/>
    <lineage>
        <taxon>Eukaryota</taxon>
        <taxon>Metazoa</taxon>
        <taxon>Chordata</taxon>
        <taxon>Craniata</taxon>
        <taxon>Vertebrata</taxon>
        <taxon>Euteleostomi</taxon>
        <taxon>Actinopterygii</taxon>
        <taxon>Neopterygii</taxon>
        <taxon>Teleostei</taxon>
        <taxon>Ostariophysi</taxon>
        <taxon>Siluriformes</taxon>
        <taxon>Clariidae</taxon>
        <taxon>Clarias</taxon>
    </lineage>
</organism>
<comment type="caution">
    <text evidence="1">The sequence shown here is derived from an EMBL/GenBank/DDBJ whole genome shotgun (WGS) entry which is preliminary data.</text>
</comment>
<accession>A0A8J4X7N4</accession>
<sequence length="57" mass="6601">PQPKNHIGKSFHPNQVLQMHQPGICVKNLFPVSFLDSIWMWATSGKDVNLLVHLQHW</sequence>
<evidence type="ECO:0000313" key="1">
    <source>
        <dbReference type="EMBL" id="KAF5907457.1"/>
    </source>
</evidence>
<dbReference type="EMBL" id="QNUK01000022">
    <property type="protein sequence ID" value="KAF5907457.1"/>
    <property type="molecule type" value="Genomic_DNA"/>
</dbReference>
<name>A0A8J4X7N4_CLAMG</name>
<reference evidence="1" key="1">
    <citation type="submission" date="2020-07" db="EMBL/GenBank/DDBJ databases">
        <title>Clarias magur genome sequencing, assembly and annotation.</title>
        <authorList>
            <person name="Kushwaha B."/>
            <person name="Kumar R."/>
            <person name="Das P."/>
            <person name="Joshi C.G."/>
            <person name="Kumar D."/>
            <person name="Nagpure N.S."/>
            <person name="Pandey M."/>
            <person name="Agarwal S."/>
            <person name="Srivastava S."/>
            <person name="Singh M."/>
            <person name="Sahoo L."/>
            <person name="Jayasankar P."/>
            <person name="Meher P.K."/>
            <person name="Koringa P.G."/>
            <person name="Iquebal M.A."/>
            <person name="Das S.P."/>
            <person name="Bit A."/>
            <person name="Patnaik S."/>
            <person name="Patel N."/>
            <person name="Shah T.M."/>
            <person name="Hinsu A."/>
            <person name="Jena J.K."/>
        </authorList>
    </citation>
    <scope>NUCLEOTIDE SEQUENCE</scope>
    <source>
        <strain evidence="1">CIFAMagur01</strain>
        <tissue evidence="1">Testis</tissue>
    </source>
</reference>
<proteinExistence type="predicted"/>
<gene>
    <name evidence="1" type="ORF">DAT39_002844</name>
</gene>